<dbReference type="AlphaFoldDB" id="A0A854NM42"/>
<evidence type="ECO:0008006" key="3">
    <source>
        <dbReference type="Google" id="ProtNLM"/>
    </source>
</evidence>
<protein>
    <recommendedName>
        <fullName evidence="3">Phage portal protein</fullName>
    </recommendedName>
</protein>
<proteinExistence type="predicted"/>
<dbReference type="Gene3D" id="3.30.1120.70">
    <property type="match status" value="1"/>
</dbReference>
<dbReference type="InterPro" id="IPR006944">
    <property type="entry name" value="Phage/GTA_portal"/>
</dbReference>
<dbReference type="Gene3D" id="1.20.1270.210">
    <property type="match status" value="1"/>
</dbReference>
<dbReference type="Proteomes" id="UP000197692">
    <property type="component" value="Unassembled WGS sequence"/>
</dbReference>
<gene>
    <name evidence="1" type="ORF">AY602_09645</name>
</gene>
<dbReference type="RefSeq" id="WP_010935359.1">
    <property type="nucleotide sequence ID" value="NZ_LSZF01000003.1"/>
</dbReference>
<reference evidence="2" key="1">
    <citation type="submission" date="2016-02" db="EMBL/GenBank/DDBJ databases">
        <title>Genomic analyses of a collection of pathogenic Corynebacterium diphtheriae.</title>
        <authorList>
            <person name="Sangal V."/>
            <person name="Titov L."/>
        </authorList>
    </citation>
    <scope>NUCLEOTIDE SEQUENCE [LARGE SCALE GENOMIC DNA]</scope>
    <source>
        <strain evidence="2">1438</strain>
    </source>
</reference>
<name>A0A854NM42_CORDP</name>
<evidence type="ECO:0000313" key="2">
    <source>
        <dbReference type="Proteomes" id="UP000197692"/>
    </source>
</evidence>
<dbReference type="EMBL" id="LSZF01000003">
    <property type="protein sequence ID" value="OWM35902.1"/>
    <property type="molecule type" value="Genomic_DNA"/>
</dbReference>
<evidence type="ECO:0000313" key="1">
    <source>
        <dbReference type="EMBL" id="OWM35902.1"/>
    </source>
</evidence>
<dbReference type="Gene3D" id="3.40.140.120">
    <property type="match status" value="1"/>
</dbReference>
<organism evidence="1 2">
    <name type="scientific">Corynebacterium diphtheriae bv. mitis</name>
    <dbReference type="NCBI Taxonomy" id="1806053"/>
    <lineage>
        <taxon>Bacteria</taxon>
        <taxon>Bacillati</taxon>
        <taxon>Actinomycetota</taxon>
        <taxon>Actinomycetes</taxon>
        <taxon>Mycobacteriales</taxon>
        <taxon>Corynebacteriaceae</taxon>
        <taxon>Corynebacterium</taxon>
    </lineage>
</organism>
<comment type="caution">
    <text evidence="1">The sequence shown here is derived from an EMBL/GenBank/DDBJ whole genome shotgun (WGS) entry which is preliminary data.</text>
</comment>
<accession>A0A854NM42</accession>
<dbReference type="SMR" id="A0A854NM42"/>
<dbReference type="Pfam" id="PF04860">
    <property type="entry name" value="Phage_portal"/>
    <property type="match status" value="1"/>
</dbReference>
<sequence length="349" mass="36781">MGIFETMSQVRRLPQALAAAVATPPALAGSGTLRGLIGLDDSLGEAVTTRAEALTIPAVLRARNLLSTTVARTPLVCDGTLPPFVPVAAPPGAATMQTPFHRMLATADDLLFNGVACWALDRDESGTCIGAIHIPLDTWQIEENTVRVNGKAVDPMEVCIFVGIHGGLLTHASETFTDARNLVRAAARVAQNPAALIELRQTNNAQLSPDDVDRIINGYVAARRGRNSGVGFSSSGLEVHEHEMAKENLLIEGRNAAAVDVARAMNVPAAFIDATVGGTSLSYQNAASRMIELVTFGVEPLMSAIEARLNQPDMHADHLANPLKFDPAALLDAIPTTPTIGAQPHGENS</sequence>